<reference evidence="1" key="1">
    <citation type="submission" date="2022-07" db="EMBL/GenBank/DDBJ databases">
        <title>Phylogenomic reconstructions and comparative analyses of Kickxellomycotina fungi.</title>
        <authorList>
            <person name="Reynolds N.K."/>
            <person name="Stajich J.E."/>
            <person name="Barry K."/>
            <person name="Grigoriev I.V."/>
            <person name="Crous P."/>
            <person name="Smith M.E."/>
        </authorList>
    </citation>
    <scope>NUCLEOTIDE SEQUENCE</scope>
    <source>
        <strain evidence="1">CBS 109366</strain>
    </source>
</reference>
<accession>A0ACC1K175</accession>
<evidence type="ECO:0000313" key="1">
    <source>
        <dbReference type="EMBL" id="KAJ2771313.1"/>
    </source>
</evidence>
<gene>
    <name evidence="1" type="ORF">IWQ57_002272</name>
</gene>
<keyword evidence="2" id="KW-1185">Reference proteome</keyword>
<name>A0ACC1K175_9FUNG</name>
<evidence type="ECO:0000313" key="2">
    <source>
        <dbReference type="Proteomes" id="UP001140234"/>
    </source>
</evidence>
<sequence length="745" mass="79230">PGSGLSVAEVRRVCAAADRLGQAVIDREIKAVPAQVFARYVEFYAQLARPDIAQQAFGRLAGRWRRPPMAVCSAQMLALLRLAADGADGGRLLRQTTDDPAAVHARLKHRSAREVVEAELRRERWLRRATKVLEYGSYAALGVLAAKWLAVGTSVVPAGAGPGQRAAALGVAMAVGVGCVRLVLRHSVMGFLTAPTATRPSSSPAGTAPTRLSAASDVEARRILRRAFPAAPSEREMGDIDELLAVGAPQMTWRLRLALAWSRFAHRLAVVEPALLTMHGLRQRLATLWIHSLLRMLPAHARTDATARAVDGAVAELAQFVRDSFALVPLGVSPADIAALAALVAARSSPRSVAALAQVAADGLLAVSRAAATVDADDFLANWRAADEALLAASAVEVGRRRAAAQVLVLTALLDQLLLRAARSDPIPREMLDQALRAAVEAAPHAPLSAPLLQAAFAAAEALGSDDAASQLVQALETRFAAGDPHIQRILCVGPQRGGLRLPGDDEADPPAAACVAPYLHMLARRKPDQVDALVDRWRRLGILADGAPIHFLASAAESLVVGADGAALSAERWAALGCRLAADPAAEPRRTVVPLGRLLARAMDLCHRSGDLQRALAVFAAWRAAAAQRPELHSHATGELNGAAVRMLASLAGDAGSATAHEHLRHCLCVLDHMRNLRQAPEPADFDAVCAAASRLGVDIARHAQYWAPVLERSAQSNQISSFARSLLNVQRRQYRPRPHCKRQ</sequence>
<feature type="non-terminal residue" evidence="1">
    <location>
        <position position="1"/>
    </location>
</feature>
<dbReference type="EMBL" id="JANBUJ010000559">
    <property type="protein sequence ID" value="KAJ2771313.1"/>
    <property type="molecule type" value="Genomic_DNA"/>
</dbReference>
<protein>
    <submittedName>
        <fullName evidence="1">Uncharacterized protein</fullName>
    </submittedName>
</protein>
<dbReference type="Proteomes" id="UP001140234">
    <property type="component" value="Unassembled WGS sequence"/>
</dbReference>
<comment type="caution">
    <text evidence="1">The sequence shown here is derived from an EMBL/GenBank/DDBJ whole genome shotgun (WGS) entry which is preliminary data.</text>
</comment>
<organism evidence="1 2">
    <name type="scientific">Coemansia nantahalensis</name>
    <dbReference type="NCBI Taxonomy" id="2789366"/>
    <lineage>
        <taxon>Eukaryota</taxon>
        <taxon>Fungi</taxon>
        <taxon>Fungi incertae sedis</taxon>
        <taxon>Zoopagomycota</taxon>
        <taxon>Kickxellomycotina</taxon>
        <taxon>Kickxellomycetes</taxon>
        <taxon>Kickxellales</taxon>
        <taxon>Kickxellaceae</taxon>
        <taxon>Coemansia</taxon>
    </lineage>
</organism>
<proteinExistence type="predicted"/>